<accession>A0A9P4JJ70</accession>
<dbReference type="EMBL" id="ML994098">
    <property type="protein sequence ID" value="KAF2199076.1"/>
    <property type="molecule type" value="Genomic_DNA"/>
</dbReference>
<feature type="transmembrane region" description="Helical" evidence="1">
    <location>
        <begin position="45"/>
        <end position="67"/>
    </location>
</feature>
<protein>
    <submittedName>
        <fullName evidence="2">Uncharacterized protein</fullName>
    </submittedName>
</protein>
<evidence type="ECO:0000313" key="2">
    <source>
        <dbReference type="EMBL" id="KAF2199076.1"/>
    </source>
</evidence>
<dbReference type="Proteomes" id="UP000799536">
    <property type="component" value="Unassembled WGS sequence"/>
</dbReference>
<gene>
    <name evidence="2" type="ORF">GQ43DRAFT_132741</name>
</gene>
<organism evidence="2 3">
    <name type="scientific">Delitschia confertaspora ATCC 74209</name>
    <dbReference type="NCBI Taxonomy" id="1513339"/>
    <lineage>
        <taxon>Eukaryota</taxon>
        <taxon>Fungi</taxon>
        <taxon>Dikarya</taxon>
        <taxon>Ascomycota</taxon>
        <taxon>Pezizomycotina</taxon>
        <taxon>Dothideomycetes</taxon>
        <taxon>Pleosporomycetidae</taxon>
        <taxon>Pleosporales</taxon>
        <taxon>Delitschiaceae</taxon>
        <taxon>Delitschia</taxon>
    </lineage>
</organism>
<keyword evidence="1" id="KW-0472">Membrane</keyword>
<comment type="caution">
    <text evidence="2">The sequence shown here is derived from an EMBL/GenBank/DDBJ whole genome shotgun (WGS) entry which is preliminary data.</text>
</comment>
<reference evidence="2" key="1">
    <citation type="journal article" date="2020" name="Stud. Mycol.">
        <title>101 Dothideomycetes genomes: a test case for predicting lifestyles and emergence of pathogens.</title>
        <authorList>
            <person name="Haridas S."/>
            <person name="Albert R."/>
            <person name="Binder M."/>
            <person name="Bloem J."/>
            <person name="Labutti K."/>
            <person name="Salamov A."/>
            <person name="Andreopoulos B."/>
            <person name="Baker S."/>
            <person name="Barry K."/>
            <person name="Bills G."/>
            <person name="Bluhm B."/>
            <person name="Cannon C."/>
            <person name="Castanera R."/>
            <person name="Culley D."/>
            <person name="Daum C."/>
            <person name="Ezra D."/>
            <person name="Gonzalez J."/>
            <person name="Henrissat B."/>
            <person name="Kuo A."/>
            <person name="Liang C."/>
            <person name="Lipzen A."/>
            <person name="Lutzoni F."/>
            <person name="Magnuson J."/>
            <person name="Mondo S."/>
            <person name="Nolan M."/>
            <person name="Ohm R."/>
            <person name="Pangilinan J."/>
            <person name="Park H.-J."/>
            <person name="Ramirez L."/>
            <person name="Alfaro M."/>
            <person name="Sun H."/>
            <person name="Tritt A."/>
            <person name="Yoshinaga Y."/>
            <person name="Zwiers L.-H."/>
            <person name="Turgeon B."/>
            <person name="Goodwin S."/>
            <person name="Spatafora J."/>
            <person name="Crous P."/>
            <person name="Grigoriev I."/>
        </authorList>
    </citation>
    <scope>NUCLEOTIDE SEQUENCE</scope>
    <source>
        <strain evidence="2">ATCC 74209</strain>
    </source>
</reference>
<evidence type="ECO:0000313" key="3">
    <source>
        <dbReference type="Proteomes" id="UP000799536"/>
    </source>
</evidence>
<name>A0A9P4JJ70_9PLEO</name>
<keyword evidence="1" id="KW-0812">Transmembrane</keyword>
<sequence>MYCMSPNCQSRIYGEAFSPADLRRFDQDIGPYIALRTFSPALSSFARFVIILRSLSIYGLAITHLLGSKHLSWDSLRHMKLKQCV</sequence>
<keyword evidence="3" id="KW-1185">Reference proteome</keyword>
<dbReference type="AlphaFoldDB" id="A0A9P4JJ70"/>
<proteinExistence type="predicted"/>
<keyword evidence="1" id="KW-1133">Transmembrane helix</keyword>
<evidence type="ECO:0000256" key="1">
    <source>
        <dbReference type="SAM" id="Phobius"/>
    </source>
</evidence>